<dbReference type="PANTHER" id="PTHR42796:SF4">
    <property type="entry name" value="FUMARYLACETOACETATE HYDROLASE DOMAIN-CONTAINING PROTEIN 2A"/>
    <property type="match status" value="1"/>
</dbReference>
<feature type="domain" description="Fumarylacetoacetase-like C-terminal" evidence="3">
    <location>
        <begin position="74"/>
        <end position="281"/>
    </location>
</feature>
<sequence>MKLLTFQTEKGLKTGVKTERGVLEIPDSVEAIVERGEAALRELADRVDRALRDGAEFLPEEELTLGPCVPHPEKILCIGLNYRKHAEESNMPIPEYPILFNKFRNALVGSGEPVPIPREARQVDYEAELAIVIGRTARNVRKEEAMDCIFGYCAANDLSARDLQFRTHQWLLGKSCDGFCPLGPYLVTRDEVEDPHALGIRSFVNGKLRQNSSTADMIFRCDELVSYISRYMTLRPGDVILTGTPEGVIMGYPEDRRVWLRDGDEVAVEIDGLGRLTNRLVQGD</sequence>
<keyword evidence="2" id="KW-0479">Metal-binding</keyword>
<keyword evidence="5" id="KW-1185">Reference proteome</keyword>
<name>A0A1I2SVC2_9BACL</name>
<dbReference type="GO" id="GO:0019752">
    <property type="term" value="P:carboxylic acid metabolic process"/>
    <property type="evidence" value="ECO:0007669"/>
    <property type="project" value="UniProtKB-ARBA"/>
</dbReference>
<dbReference type="InterPro" id="IPR011234">
    <property type="entry name" value="Fumarylacetoacetase-like_C"/>
</dbReference>
<dbReference type="EMBL" id="FOOK01000044">
    <property type="protein sequence ID" value="SFG53851.1"/>
    <property type="molecule type" value="Genomic_DNA"/>
</dbReference>
<protein>
    <submittedName>
        <fullName evidence="4">2-keto-4-pentenoate hydratase/2-oxohepta-3-ene-1,7-dioic acid hydratase (Catechol pathway)</fullName>
    </submittedName>
</protein>
<accession>A0A1I2SVC2</accession>
<dbReference type="Gene3D" id="3.90.850.10">
    <property type="entry name" value="Fumarylacetoacetase-like, C-terminal domain"/>
    <property type="match status" value="1"/>
</dbReference>
<dbReference type="GO" id="GO:0016853">
    <property type="term" value="F:isomerase activity"/>
    <property type="evidence" value="ECO:0007669"/>
    <property type="project" value="UniProtKB-ARBA"/>
</dbReference>
<evidence type="ECO:0000313" key="5">
    <source>
        <dbReference type="Proteomes" id="UP000198661"/>
    </source>
</evidence>
<comment type="similarity">
    <text evidence="1">Belongs to the FAH family.</text>
</comment>
<organism evidence="4 5">
    <name type="scientific">Planifilum fulgidum</name>
    <dbReference type="NCBI Taxonomy" id="201973"/>
    <lineage>
        <taxon>Bacteria</taxon>
        <taxon>Bacillati</taxon>
        <taxon>Bacillota</taxon>
        <taxon>Bacilli</taxon>
        <taxon>Bacillales</taxon>
        <taxon>Thermoactinomycetaceae</taxon>
        <taxon>Planifilum</taxon>
    </lineage>
</organism>
<reference evidence="4 5" key="1">
    <citation type="submission" date="2016-10" db="EMBL/GenBank/DDBJ databases">
        <authorList>
            <person name="de Groot N.N."/>
        </authorList>
    </citation>
    <scope>NUCLEOTIDE SEQUENCE [LARGE SCALE GENOMIC DNA]</scope>
    <source>
        <strain evidence="4 5">DSM 44945</strain>
    </source>
</reference>
<dbReference type="FunFam" id="3.90.850.10:FF:000002">
    <property type="entry name" value="2-hydroxyhepta-2,4-diene-1,7-dioate isomerase"/>
    <property type="match status" value="1"/>
</dbReference>
<dbReference type="GO" id="GO:0046872">
    <property type="term" value="F:metal ion binding"/>
    <property type="evidence" value="ECO:0007669"/>
    <property type="project" value="UniProtKB-KW"/>
</dbReference>
<evidence type="ECO:0000256" key="2">
    <source>
        <dbReference type="ARBA" id="ARBA00022723"/>
    </source>
</evidence>
<evidence type="ECO:0000313" key="4">
    <source>
        <dbReference type="EMBL" id="SFG53851.1"/>
    </source>
</evidence>
<dbReference type="AlphaFoldDB" id="A0A1I2SVC2"/>
<dbReference type="PANTHER" id="PTHR42796">
    <property type="entry name" value="FUMARYLACETOACETATE HYDROLASE DOMAIN-CONTAINING PROTEIN 2A-RELATED"/>
    <property type="match status" value="1"/>
</dbReference>
<gene>
    <name evidence="4" type="ORF">SAMN04488025_14418</name>
</gene>
<evidence type="ECO:0000256" key="1">
    <source>
        <dbReference type="ARBA" id="ARBA00010211"/>
    </source>
</evidence>
<dbReference type="InterPro" id="IPR036663">
    <property type="entry name" value="Fumarylacetoacetase_C_sf"/>
</dbReference>
<dbReference type="SUPFAM" id="SSF56529">
    <property type="entry name" value="FAH"/>
    <property type="match status" value="1"/>
</dbReference>
<dbReference type="InterPro" id="IPR051121">
    <property type="entry name" value="FAH"/>
</dbReference>
<dbReference type="STRING" id="201973.SAMN04488025_14418"/>
<dbReference type="RefSeq" id="WP_245752321.1">
    <property type="nucleotide sequence ID" value="NZ_FOOK01000044.1"/>
</dbReference>
<dbReference type="Pfam" id="PF01557">
    <property type="entry name" value="FAA_hydrolase"/>
    <property type="match status" value="1"/>
</dbReference>
<dbReference type="Proteomes" id="UP000198661">
    <property type="component" value="Unassembled WGS sequence"/>
</dbReference>
<proteinExistence type="inferred from homology"/>
<evidence type="ECO:0000259" key="3">
    <source>
        <dbReference type="Pfam" id="PF01557"/>
    </source>
</evidence>